<dbReference type="Proteomes" id="UP000077115">
    <property type="component" value="Unassembled WGS sequence"/>
</dbReference>
<proteinExistence type="predicted"/>
<protein>
    <submittedName>
        <fullName evidence="1">Uncharacterized protein</fullName>
    </submittedName>
</protein>
<evidence type="ECO:0000313" key="2">
    <source>
        <dbReference type="Proteomes" id="UP000077115"/>
    </source>
</evidence>
<organism evidence="1 2">
    <name type="scientific">Batrachochytrium dendrobatidis (strain JEL423)</name>
    <dbReference type="NCBI Taxonomy" id="403673"/>
    <lineage>
        <taxon>Eukaryota</taxon>
        <taxon>Fungi</taxon>
        <taxon>Fungi incertae sedis</taxon>
        <taxon>Chytridiomycota</taxon>
        <taxon>Chytridiomycota incertae sedis</taxon>
        <taxon>Chytridiomycetes</taxon>
        <taxon>Rhizophydiales</taxon>
        <taxon>Rhizophydiales incertae sedis</taxon>
        <taxon>Batrachochytrium</taxon>
    </lineage>
</organism>
<accession>A0A177WBG7</accession>
<evidence type="ECO:0000313" key="1">
    <source>
        <dbReference type="EMBL" id="OAJ37373.1"/>
    </source>
</evidence>
<gene>
    <name evidence="1" type="ORF">BDEG_21404</name>
</gene>
<dbReference type="EMBL" id="DS022300">
    <property type="protein sequence ID" value="OAJ37373.1"/>
    <property type="molecule type" value="Genomic_DNA"/>
</dbReference>
<dbReference type="AlphaFoldDB" id="A0A177WBG7"/>
<sequence>MSTIVHSKMQVVITWYAKNIITAVLNDTIGITSHRIVEWNGVMVVVCVAPPGMSRAAANVISKRSSILSGQCYHVKSSIWLNDTVDVYVPEQYVHVRAVDSHSLLHWQHPITECIARSGGTHSEDVVGCLR</sequence>
<dbReference type="VEuPathDB" id="FungiDB:BDEG_21404"/>
<reference evidence="1 2" key="1">
    <citation type="submission" date="2006-10" db="EMBL/GenBank/DDBJ databases">
        <title>The Genome Sequence of Batrachochytrium dendrobatidis JEL423.</title>
        <authorList>
            <consortium name="The Broad Institute Genome Sequencing Platform"/>
            <person name="Birren B."/>
            <person name="Lander E."/>
            <person name="Galagan J."/>
            <person name="Cuomo C."/>
            <person name="Devon K."/>
            <person name="Jaffe D."/>
            <person name="Butler J."/>
            <person name="Alvarez P."/>
            <person name="Gnerre S."/>
            <person name="Grabherr M."/>
            <person name="Kleber M."/>
            <person name="Mauceli E."/>
            <person name="Brockman W."/>
            <person name="Young S."/>
            <person name="LaButti K."/>
            <person name="Sykes S."/>
            <person name="DeCaprio D."/>
            <person name="Crawford M."/>
            <person name="Koehrsen M."/>
            <person name="Engels R."/>
            <person name="Montgomery P."/>
            <person name="Pearson M."/>
            <person name="Howarth C."/>
            <person name="Larson L."/>
            <person name="White J."/>
            <person name="O'Leary S."/>
            <person name="Kodira C."/>
            <person name="Zeng Q."/>
            <person name="Yandava C."/>
            <person name="Alvarado L."/>
            <person name="Longcore J."/>
            <person name="James T."/>
        </authorList>
    </citation>
    <scope>NUCLEOTIDE SEQUENCE [LARGE SCALE GENOMIC DNA]</scope>
    <source>
        <strain evidence="1 2">JEL423</strain>
    </source>
</reference>
<name>A0A177WBG7_BATDL</name>
<reference evidence="1 2" key="2">
    <citation type="submission" date="2016-05" db="EMBL/GenBank/DDBJ databases">
        <title>Lineage-specific infection strategies underlie the spectrum of fungal disease in amphibians.</title>
        <authorList>
            <person name="Cuomo C.A."/>
            <person name="Farrer R.A."/>
            <person name="James T."/>
            <person name="Longcore J."/>
            <person name="Birren B."/>
        </authorList>
    </citation>
    <scope>NUCLEOTIDE SEQUENCE [LARGE SCALE GENOMIC DNA]</scope>
    <source>
        <strain evidence="1 2">JEL423</strain>
    </source>
</reference>